<keyword evidence="2 5" id="KW-0812">Transmembrane</keyword>
<evidence type="ECO:0000256" key="2">
    <source>
        <dbReference type="ARBA" id="ARBA00022692"/>
    </source>
</evidence>
<sequence>MSSLHFWIFVPGLLVLLFAVAYSQCFWTNFLNSLLVILSSAVAVNYAQLLANLINDQAPDWSGFTEFLCMWVVFIIVFLIAKLICNQLSKFPVRTGKKQDPIFDWIGCGLVTLVMYCWICFTFLASPVGEEGFNNMMRSGLPSSAGRAYGFVVFQLPSEFGMNLGGQKFDVQQYAKARLDRAADEANHDGS</sequence>
<dbReference type="EMBL" id="PUHZ01000014">
    <property type="protein sequence ID" value="PQO45611.1"/>
    <property type="molecule type" value="Genomic_DNA"/>
</dbReference>
<proteinExistence type="predicted"/>
<keyword evidence="3 5" id="KW-1133">Transmembrane helix</keyword>
<protein>
    <recommendedName>
        <fullName evidence="8">CvpA family protein</fullName>
    </recommendedName>
</protein>
<dbReference type="Proteomes" id="UP000237819">
    <property type="component" value="Unassembled WGS sequence"/>
</dbReference>
<feature type="transmembrane region" description="Helical" evidence="5">
    <location>
        <begin position="102"/>
        <end position="125"/>
    </location>
</feature>
<comment type="subcellular location">
    <subcellularLocation>
        <location evidence="1">Membrane</location>
        <topology evidence="1">Multi-pass membrane protein</topology>
    </subcellularLocation>
</comment>
<name>A0A2S8GMM4_9BACT</name>
<gene>
    <name evidence="6" type="ORF">C5Y93_14325</name>
</gene>
<evidence type="ECO:0000256" key="4">
    <source>
        <dbReference type="ARBA" id="ARBA00023136"/>
    </source>
</evidence>
<evidence type="ECO:0008006" key="8">
    <source>
        <dbReference type="Google" id="ProtNLM"/>
    </source>
</evidence>
<dbReference type="AlphaFoldDB" id="A0A2S8GMM4"/>
<comment type="caution">
    <text evidence="6">The sequence shown here is derived from an EMBL/GenBank/DDBJ whole genome shotgun (WGS) entry which is preliminary data.</text>
</comment>
<evidence type="ECO:0000256" key="3">
    <source>
        <dbReference type="ARBA" id="ARBA00022989"/>
    </source>
</evidence>
<evidence type="ECO:0000256" key="5">
    <source>
        <dbReference type="SAM" id="Phobius"/>
    </source>
</evidence>
<dbReference type="InterPro" id="IPR003825">
    <property type="entry name" value="Colicin-V_CvpA"/>
</dbReference>
<dbReference type="RefSeq" id="WP_105336102.1">
    <property type="nucleotide sequence ID" value="NZ_PUHZ01000014.1"/>
</dbReference>
<organism evidence="6 7">
    <name type="scientific">Blastopirellula marina</name>
    <dbReference type="NCBI Taxonomy" id="124"/>
    <lineage>
        <taxon>Bacteria</taxon>
        <taxon>Pseudomonadati</taxon>
        <taxon>Planctomycetota</taxon>
        <taxon>Planctomycetia</taxon>
        <taxon>Pirellulales</taxon>
        <taxon>Pirellulaceae</taxon>
        <taxon>Blastopirellula</taxon>
    </lineage>
</organism>
<evidence type="ECO:0000313" key="7">
    <source>
        <dbReference type="Proteomes" id="UP000237819"/>
    </source>
</evidence>
<accession>A0A2S8GMM4</accession>
<dbReference type="GO" id="GO:0016020">
    <property type="term" value="C:membrane"/>
    <property type="evidence" value="ECO:0007669"/>
    <property type="project" value="UniProtKB-SubCell"/>
</dbReference>
<keyword evidence="4 5" id="KW-0472">Membrane</keyword>
<reference evidence="6 7" key="1">
    <citation type="submission" date="2018-02" db="EMBL/GenBank/DDBJ databases">
        <title>Comparative genomes isolates from brazilian mangrove.</title>
        <authorList>
            <person name="Araujo J.E."/>
            <person name="Taketani R.G."/>
            <person name="Silva M.C.P."/>
            <person name="Loureco M.V."/>
            <person name="Andreote F.D."/>
        </authorList>
    </citation>
    <scope>NUCLEOTIDE SEQUENCE [LARGE SCALE GENOMIC DNA]</scope>
    <source>
        <strain evidence="6 7">Nap-Phe MGV</strain>
    </source>
</reference>
<dbReference type="GO" id="GO:0009403">
    <property type="term" value="P:toxin biosynthetic process"/>
    <property type="evidence" value="ECO:0007669"/>
    <property type="project" value="InterPro"/>
</dbReference>
<feature type="transmembrane region" description="Helical" evidence="5">
    <location>
        <begin position="30"/>
        <end position="49"/>
    </location>
</feature>
<dbReference type="Pfam" id="PF02674">
    <property type="entry name" value="Colicin_V"/>
    <property type="match status" value="1"/>
</dbReference>
<feature type="transmembrane region" description="Helical" evidence="5">
    <location>
        <begin position="61"/>
        <end position="81"/>
    </location>
</feature>
<dbReference type="OrthoDB" id="268830at2"/>
<feature type="transmembrane region" description="Helical" evidence="5">
    <location>
        <begin position="6"/>
        <end position="23"/>
    </location>
</feature>
<evidence type="ECO:0000313" key="6">
    <source>
        <dbReference type="EMBL" id="PQO45611.1"/>
    </source>
</evidence>
<evidence type="ECO:0000256" key="1">
    <source>
        <dbReference type="ARBA" id="ARBA00004141"/>
    </source>
</evidence>